<name>A0A926ESB6_9FIRM</name>
<evidence type="ECO:0000256" key="2">
    <source>
        <dbReference type="ARBA" id="ARBA00023295"/>
    </source>
</evidence>
<organism evidence="4 5">
    <name type="scientific">Youxingia wuxianensis</name>
    <dbReference type="NCBI Taxonomy" id="2763678"/>
    <lineage>
        <taxon>Bacteria</taxon>
        <taxon>Bacillati</taxon>
        <taxon>Bacillota</taxon>
        <taxon>Clostridia</taxon>
        <taxon>Eubacteriales</taxon>
        <taxon>Oscillospiraceae</taxon>
        <taxon>Youxingia</taxon>
    </lineage>
</organism>
<protein>
    <submittedName>
        <fullName evidence="4">Nucleoside hydrolase</fullName>
    </submittedName>
</protein>
<feature type="domain" description="Inosine/uridine-preferring nucleoside hydrolase" evidence="3">
    <location>
        <begin position="6"/>
        <end position="301"/>
    </location>
</feature>
<dbReference type="Proteomes" id="UP000623678">
    <property type="component" value="Unassembled WGS sequence"/>
</dbReference>
<dbReference type="PANTHER" id="PTHR12304">
    <property type="entry name" value="INOSINE-URIDINE PREFERRING NUCLEOSIDE HYDROLASE"/>
    <property type="match status" value="1"/>
</dbReference>
<evidence type="ECO:0000313" key="4">
    <source>
        <dbReference type="EMBL" id="MBC8585370.1"/>
    </source>
</evidence>
<dbReference type="PANTHER" id="PTHR12304:SF4">
    <property type="entry name" value="URIDINE NUCLEOSIDASE"/>
    <property type="match status" value="1"/>
</dbReference>
<keyword evidence="5" id="KW-1185">Reference proteome</keyword>
<evidence type="ECO:0000256" key="1">
    <source>
        <dbReference type="ARBA" id="ARBA00022801"/>
    </source>
</evidence>
<proteinExistence type="predicted"/>
<dbReference type="InterPro" id="IPR023186">
    <property type="entry name" value="IUNH"/>
</dbReference>
<dbReference type="GO" id="GO:0045437">
    <property type="term" value="F:uridine nucleosidase activity"/>
    <property type="evidence" value="ECO:0007669"/>
    <property type="project" value="UniProtKB-ARBA"/>
</dbReference>
<dbReference type="RefSeq" id="WP_262395151.1">
    <property type="nucleotide sequence ID" value="NZ_JACRTD010000004.1"/>
</dbReference>
<gene>
    <name evidence="4" type="ORF">H8705_07215</name>
</gene>
<sequence length="316" mass="34850">MDRRKIILDCDPGQDDAIAILLAGRHPRLELLGITVVAGNQTLDKTLKNALHVTQHLGLEVPVYAGASRPLVRETQATAGEIHGESGLDGPVFAPLAKKAEEQHGVWYLIETLMASQGDITLVSCGPMTNIALAMRLEPKITSKIKELVFMGGAYGLGNVTPAAEFNFYCDPESARIVLNSGCPMTMMGLDLTAQALCTWETVQRMKKASNKAAELFCDTMSFYLEREGKQYGMQGGPLHDPACIAYLIDPACIKTKPMYVQVDTVQGMNYGRSVCDYYEVMKKKPNVNVAVTLDAPRFWDLVENGIRLYDEERER</sequence>
<accession>A0A926ESB6</accession>
<evidence type="ECO:0000259" key="3">
    <source>
        <dbReference type="Pfam" id="PF01156"/>
    </source>
</evidence>
<dbReference type="EMBL" id="JACRTD010000004">
    <property type="protein sequence ID" value="MBC8585370.1"/>
    <property type="molecule type" value="Genomic_DNA"/>
</dbReference>
<dbReference type="SUPFAM" id="SSF53590">
    <property type="entry name" value="Nucleoside hydrolase"/>
    <property type="match status" value="1"/>
</dbReference>
<dbReference type="Pfam" id="PF01156">
    <property type="entry name" value="IU_nuc_hydro"/>
    <property type="match status" value="1"/>
</dbReference>
<dbReference type="InterPro" id="IPR036452">
    <property type="entry name" value="Ribo_hydro-like"/>
</dbReference>
<comment type="caution">
    <text evidence="4">The sequence shown here is derived from an EMBL/GenBank/DDBJ whole genome shotgun (WGS) entry which is preliminary data.</text>
</comment>
<keyword evidence="1 4" id="KW-0378">Hydrolase</keyword>
<dbReference type="InterPro" id="IPR015910">
    <property type="entry name" value="I/U_nuclsd_hydro_CS"/>
</dbReference>
<reference evidence="4" key="1">
    <citation type="submission" date="2020-08" db="EMBL/GenBank/DDBJ databases">
        <title>Genome public.</title>
        <authorList>
            <person name="Liu C."/>
            <person name="Sun Q."/>
        </authorList>
    </citation>
    <scope>NUCLEOTIDE SEQUENCE</scope>
    <source>
        <strain evidence="4">NSJ-64</strain>
    </source>
</reference>
<dbReference type="GO" id="GO:0005829">
    <property type="term" value="C:cytosol"/>
    <property type="evidence" value="ECO:0007669"/>
    <property type="project" value="TreeGrafter"/>
</dbReference>
<dbReference type="GO" id="GO:0006152">
    <property type="term" value="P:purine nucleoside catabolic process"/>
    <property type="evidence" value="ECO:0007669"/>
    <property type="project" value="TreeGrafter"/>
</dbReference>
<dbReference type="Gene3D" id="3.90.245.10">
    <property type="entry name" value="Ribonucleoside hydrolase-like"/>
    <property type="match status" value="1"/>
</dbReference>
<dbReference type="PROSITE" id="PS01247">
    <property type="entry name" value="IUNH"/>
    <property type="match status" value="1"/>
</dbReference>
<dbReference type="InterPro" id="IPR001910">
    <property type="entry name" value="Inosine/uridine_hydrolase_dom"/>
</dbReference>
<dbReference type="AlphaFoldDB" id="A0A926ESB6"/>
<dbReference type="CDD" id="cd02651">
    <property type="entry name" value="nuc_hydro_IU_UC_XIUA"/>
    <property type="match status" value="1"/>
</dbReference>
<keyword evidence="2" id="KW-0326">Glycosidase</keyword>
<dbReference type="GO" id="GO:0008477">
    <property type="term" value="F:purine nucleosidase activity"/>
    <property type="evidence" value="ECO:0007669"/>
    <property type="project" value="TreeGrafter"/>
</dbReference>
<evidence type="ECO:0000313" key="5">
    <source>
        <dbReference type="Proteomes" id="UP000623678"/>
    </source>
</evidence>